<sequence length="490" mass="54998">MTRWSREFQEGAFHESWKALTSKIPEVTVDDETVTTTVEEIARLRKAVTFADGIISNIDPELTPKSVWANCVPQAQSCLQQINNYNMNRNTTHLVHANEHFDNILTYVRPYMVPPSEALIGYGNASQSFSETISEHLQSFSDKSAKITSELLQALENAKSSDSAITEIEQKVKLVNNYLFEGVDGESGAEQNIQGLVVDTEAKYQEVAALHQTLLDGPNSLSMKINATFKETSDIHQNLATLLDSSKSKTAELMAFYDQVFGLTSLENLDHPQKGLKAEIDSRIEQLKKQETDHETRHKTMLNKIEALLPGATSAGLASSYKILKDRFESPIKNYTNIFYGSMAALIFGSLIFVIDSVALWPFQVSLVKAAGWEEMLRTMLTRLPIALPVVWLAVFSATRRSQYERLQQEYAHKEAFASSYESYKKQLQDLGTSTETLQQELIAKAIEAISFNASKTLDGNHTEKLPLMQILDKISTDDLKKIIESIKQR</sequence>
<accession>A0A172YYB6</accession>
<keyword evidence="1" id="KW-0472">Membrane</keyword>
<feature type="transmembrane region" description="Helical" evidence="1">
    <location>
        <begin position="338"/>
        <end position="361"/>
    </location>
</feature>
<proteinExistence type="predicted"/>
<protein>
    <submittedName>
        <fullName evidence="2">Uncharacterized protein</fullName>
    </submittedName>
</protein>
<reference evidence="2 3" key="1">
    <citation type="submission" date="2016-05" db="EMBL/GenBank/DDBJ databases">
        <title>Complete genome sequence of Pseudomonas antarctica PAMC 27494.</title>
        <authorList>
            <person name="Lee J."/>
        </authorList>
    </citation>
    <scope>NUCLEOTIDE SEQUENCE [LARGE SCALE GENOMIC DNA]</scope>
    <source>
        <strain evidence="2 3">PAMC 27494</strain>
    </source>
</reference>
<gene>
    <name evidence="2" type="ORF">A7J50_1759</name>
</gene>
<dbReference type="KEGG" id="panr:A7J50_1759"/>
<name>A0A172YYB6_9PSED</name>
<evidence type="ECO:0000313" key="3">
    <source>
        <dbReference type="Proteomes" id="UP000077829"/>
    </source>
</evidence>
<evidence type="ECO:0000313" key="2">
    <source>
        <dbReference type="EMBL" id="ANF85181.1"/>
    </source>
</evidence>
<feature type="transmembrane region" description="Helical" evidence="1">
    <location>
        <begin position="381"/>
        <end position="399"/>
    </location>
</feature>
<dbReference type="PATRIC" id="fig|219572.3.peg.1798"/>
<dbReference type="Proteomes" id="UP000077829">
    <property type="component" value="Chromosome"/>
</dbReference>
<dbReference type="AlphaFoldDB" id="A0A172YYB6"/>
<keyword evidence="1" id="KW-1133">Transmembrane helix</keyword>
<keyword evidence="1" id="KW-0812">Transmembrane</keyword>
<organism evidence="2 3">
    <name type="scientific">Pseudomonas antarctica</name>
    <dbReference type="NCBI Taxonomy" id="219572"/>
    <lineage>
        <taxon>Bacteria</taxon>
        <taxon>Pseudomonadati</taxon>
        <taxon>Pseudomonadota</taxon>
        <taxon>Gammaproteobacteria</taxon>
        <taxon>Pseudomonadales</taxon>
        <taxon>Pseudomonadaceae</taxon>
        <taxon>Pseudomonas</taxon>
    </lineage>
</organism>
<dbReference type="RefSeq" id="WP_064451448.1">
    <property type="nucleotide sequence ID" value="NZ_CP015600.1"/>
</dbReference>
<dbReference type="EMBL" id="CP015600">
    <property type="protein sequence ID" value="ANF85181.1"/>
    <property type="molecule type" value="Genomic_DNA"/>
</dbReference>
<evidence type="ECO:0000256" key="1">
    <source>
        <dbReference type="SAM" id="Phobius"/>
    </source>
</evidence>